<dbReference type="EMBL" id="JANPWB010000004">
    <property type="protein sequence ID" value="KAJ1194298.1"/>
    <property type="molecule type" value="Genomic_DNA"/>
</dbReference>
<dbReference type="AlphaFoldDB" id="A0AAV7UYU3"/>
<reference evidence="2" key="1">
    <citation type="journal article" date="2022" name="bioRxiv">
        <title>Sequencing and chromosome-scale assembly of the giantPleurodeles waltlgenome.</title>
        <authorList>
            <person name="Brown T."/>
            <person name="Elewa A."/>
            <person name="Iarovenko S."/>
            <person name="Subramanian E."/>
            <person name="Araus A.J."/>
            <person name="Petzold A."/>
            <person name="Susuki M."/>
            <person name="Suzuki K.-i.T."/>
            <person name="Hayashi T."/>
            <person name="Toyoda A."/>
            <person name="Oliveira C."/>
            <person name="Osipova E."/>
            <person name="Leigh N.D."/>
            <person name="Simon A."/>
            <person name="Yun M.H."/>
        </authorList>
    </citation>
    <scope>NUCLEOTIDE SEQUENCE</scope>
    <source>
        <strain evidence="2">20211129_DDA</strain>
        <tissue evidence="2">Liver</tissue>
    </source>
</reference>
<proteinExistence type="predicted"/>
<feature type="compositionally biased region" description="Basic residues" evidence="1">
    <location>
        <begin position="129"/>
        <end position="138"/>
    </location>
</feature>
<evidence type="ECO:0000313" key="2">
    <source>
        <dbReference type="EMBL" id="KAJ1194298.1"/>
    </source>
</evidence>
<feature type="compositionally biased region" description="Basic and acidic residues" evidence="1">
    <location>
        <begin position="139"/>
        <end position="149"/>
    </location>
</feature>
<feature type="region of interest" description="Disordered" evidence="1">
    <location>
        <begin position="102"/>
        <end position="166"/>
    </location>
</feature>
<keyword evidence="3" id="KW-1185">Reference proteome</keyword>
<evidence type="ECO:0000256" key="1">
    <source>
        <dbReference type="SAM" id="MobiDB-lite"/>
    </source>
</evidence>
<gene>
    <name evidence="2" type="ORF">NDU88_003587</name>
</gene>
<protein>
    <submittedName>
        <fullName evidence="2">Uncharacterized protein</fullName>
    </submittedName>
</protein>
<organism evidence="2 3">
    <name type="scientific">Pleurodeles waltl</name>
    <name type="common">Iberian ribbed newt</name>
    <dbReference type="NCBI Taxonomy" id="8319"/>
    <lineage>
        <taxon>Eukaryota</taxon>
        <taxon>Metazoa</taxon>
        <taxon>Chordata</taxon>
        <taxon>Craniata</taxon>
        <taxon>Vertebrata</taxon>
        <taxon>Euteleostomi</taxon>
        <taxon>Amphibia</taxon>
        <taxon>Batrachia</taxon>
        <taxon>Caudata</taxon>
        <taxon>Salamandroidea</taxon>
        <taxon>Salamandridae</taxon>
        <taxon>Pleurodelinae</taxon>
        <taxon>Pleurodeles</taxon>
    </lineage>
</organism>
<evidence type="ECO:0000313" key="3">
    <source>
        <dbReference type="Proteomes" id="UP001066276"/>
    </source>
</evidence>
<dbReference type="Proteomes" id="UP001066276">
    <property type="component" value="Chromosome 2_2"/>
</dbReference>
<comment type="caution">
    <text evidence="2">The sequence shown here is derived from an EMBL/GenBank/DDBJ whole genome shotgun (WGS) entry which is preliminary data.</text>
</comment>
<name>A0AAV7UYU3_PLEWA</name>
<sequence>MVTCLKPSTAGDLTNIADMSTHSNKGTQGGKSQLDKAVPTLVIPASQESVVYSLDNLFPSMSSVCNTPLLDQDVQEKEPALNFQVALFPFFHPKDHFSLKSMDPNEIEMEKASKPTKIRGKKAGEKRNRGISKKKARKVKFEEREHVEFSDVQEQVPLNGELQERD</sequence>
<accession>A0AAV7UYU3</accession>